<gene>
    <name evidence="1" type="ORF">OBO34_21215</name>
</gene>
<reference evidence="1" key="1">
    <citation type="submission" date="2022-09" db="EMBL/GenBank/DDBJ databases">
        <title>Culturomic study of gut microbiota in children with autism spectrum disorder.</title>
        <authorList>
            <person name="Efimov B.A."/>
            <person name="Chaplin A.V."/>
            <person name="Sokolova S.R."/>
            <person name="Pikina A.P."/>
            <person name="Korzhanova M."/>
            <person name="Belova V."/>
            <person name="Korostin D."/>
        </authorList>
    </citation>
    <scope>NUCLEOTIDE SEQUENCE</scope>
    <source>
        <strain evidence="1">ASD5510</strain>
    </source>
</reference>
<sequence>MANVNKGKISSRVRDRLIMLCGHGDCKYASTLAGGSCDYFGMTGQLRGCKPTRDCDKYVSVKGRGK</sequence>
<name>A0A9J6QZH8_9FIRM</name>
<accession>A0A9J6QZH8</accession>
<proteinExistence type="predicted"/>
<dbReference type="Proteomes" id="UP001065549">
    <property type="component" value="Unassembled WGS sequence"/>
</dbReference>
<protein>
    <submittedName>
        <fullName evidence="1">Uncharacterized protein</fullName>
    </submittedName>
</protein>
<dbReference type="AlphaFoldDB" id="A0A9J6QZH8"/>
<dbReference type="RefSeq" id="WP_269478833.1">
    <property type="nucleotide sequence ID" value="NZ_JAOSHN010000014.1"/>
</dbReference>
<organism evidence="1 2">
    <name type="scientific">Hominibacterium faecale</name>
    <dbReference type="NCBI Taxonomy" id="2839743"/>
    <lineage>
        <taxon>Bacteria</taxon>
        <taxon>Bacillati</taxon>
        <taxon>Bacillota</taxon>
        <taxon>Clostridia</taxon>
        <taxon>Peptostreptococcales</taxon>
        <taxon>Anaerovoracaceae</taxon>
        <taxon>Hominibacterium</taxon>
    </lineage>
</organism>
<dbReference type="EMBL" id="JAOSHN010000014">
    <property type="protein sequence ID" value="MCU7380837.1"/>
    <property type="molecule type" value="Genomic_DNA"/>
</dbReference>
<keyword evidence="2" id="KW-1185">Reference proteome</keyword>
<comment type="caution">
    <text evidence="1">The sequence shown here is derived from an EMBL/GenBank/DDBJ whole genome shotgun (WGS) entry which is preliminary data.</text>
</comment>
<evidence type="ECO:0000313" key="1">
    <source>
        <dbReference type="EMBL" id="MCU7380837.1"/>
    </source>
</evidence>
<evidence type="ECO:0000313" key="2">
    <source>
        <dbReference type="Proteomes" id="UP001065549"/>
    </source>
</evidence>